<evidence type="ECO:0000313" key="1">
    <source>
        <dbReference type="EMBL" id="MDX6805621.1"/>
    </source>
</evidence>
<name>A0ABU4RS89_9HYPH</name>
<protein>
    <submittedName>
        <fullName evidence="1">Glycosyl transferase</fullName>
    </submittedName>
</protein>
<dbReference type="Proteomes" id="UP001274321">
    <property type="component" value="Unassembled WGS sequence"/>
</dbReference>
<dbReference type="GO" id="GO:0016740">
    <property type="term" value="F:transferase activity"/>
    <property type="evidence" value="ECO:0007669"/>
    <property type="project" value="UniProtKB-KW"/>
</dbReference>
<keyword evidence="2" id="KW-1185">Reference proteome</keyword>
<keyword evidence="1" id="KW-0808">Transferase</keyword>
<accession>A0ABU4RS89</accession>
<organism evidence="1 2">
    <name type="scientific">Terrihabitans rhizophilus</name>
    <dbReference type="NCBI Taxonomy" id="3092662"/>
    <lineage>
        <taxon>Bacteria</taxon>
        <taxon>Pseudomonadati</taxon>
        <taxon>Pseudomonadota</taxon>
        <taxon>Alphaproteobacteria</taxon>
        <taxon>Hyphomicrobiales</taxon>
        <taxon>Terrihabitans</taxon>
    </lineage>
</organism>
<reference evidence="1 2" key="1">
    <citation type="submission" date="2023-11" db="EMBL/GenBank/DDBJ databases">
        <authorList>
            <person name="Bao R."/>
        </authorList>
    </citation>
    <scope>NUCLEOTIDE SEQUENCE [LARGE SCALE GENOMIC DNA]</scope>
    <source>
        <strain evidence="1 2">PJ23</strain>
    </source>
</reference>
<sequence length="296" mass="32541">MFQPISASGRPWRRRIIKLALAGAVGWSHSHNWLPSLRLTRNENGDYEDILYRGKMIAQLQKPDLLRGMFAGGELYIIGSGPSVATAKLDTVRPHSSILLNGACSLIGESIKQPLAIAIEDERFVWRHFDLLERKVAPGTIVLLSPGVIRALCEIRPGWITKMQIILVDDVRKPYGRRRRSAAELRVMPNVILNKSAGAGFSQDPAIGVFQGGSVVVSALQFGSYCQPSMIGLIGIDISNASQPRFYEEQGQVAFSGIQRSQARIIQHVEVAKQACLKQGTGLRSYSPTSPLNEIL</sequence>
<dbReference type="RefSeq" id="WP_319843730.1">
    <property type="nucleotide sequence ID" value="NZ_JAXAFJ010000002.1"/>
</dbReference>
<gene>
    <name evidence="1" type="ORF">SCD90_06065</name>
</gene>
<proteinExistence type="predicted"/>
<comment type="caution">
    <text evidence="1">The sequence shown here is derived from an EMBL/GenBank/DDBJ whole genome shotgun (WGS) entry which is preliminary data.</text>
</comment>
<evidence type="ECO:0000313" key="2">
    <source>
        <dbReference type="Proteomes" id="UP001274321"/>
    </source>
</evidence>
<dbReference type="EMBL" id="JAXAFJ010000002">
    <property type="protein sequence ID" value="MDX6805621.1"/>
    <property type="molecule type" value="Genomic_DNA"/>
</dbReference>